<proteinExistence type="predicted"/>
<protein>
    <submittedName>
        <fullName evidence="1">Uncharacterized protein</fullName>
    </submittedName>
</protein>
<dbReference type="EMBL" id="CP065050">
    <property type="protein sequence ID" value="QPI56340.1"/>
    <property type="molecule type" value="Genomic_DNA"/>
</dbReference>
<keyword evidence="2" id="KW-1185">Reference proteome</keyword>
<accession>A0ABX6W4B8</accession>
<sequence length="64" mass="7061">MSDGFRVDMAELITVSAREDAWAKATEYVNTLATNSRGYQDGVTLAHKIDAIERVARFLLGEGE</sequence>
<name>A0ABX6W4B8_STRMQ</name>
<gene>
    <name evidence="1" type="ORF">I1A49_16575</name>
</gene>
<evidence type="ECO:0000313" key="2">
    <source>
        <dbReference type="Proteomes" id="UP000663421"/>
    </source>
</evidence>
<reference evidence="1 2" key="1">
    <citation type="submission" date="2020-11" db="EMBL/GenBank/DDBJ databases">
        <title>Complete genome sequence unveiled secondary metabolic potentials in Streptomyces solisilvae HNM0141.</title>
        <authorList>
            <person name="Huang X."/>
        </authorList>
    </citation>
    <scope>NUCLEOTIDE SEQUENCE [LARGE SCALE GENOMIC DNA]</scope>
    <source>
        <strain evidence="1 2">HNM0141</strain>
    </source>
</reference>
<organism evidence="1 2">
    <name type="scientific">Streptomyces malaysiensis</name>
    <dbReference type="NCBI Taxonomy" id="92644"/>
    <lineage>
        <taxon>Bacteria</taxon>
        <taxon>Bacillati</taxon>
        <taxon>Actinomycetota</taxon>
        <taxon>Actinomycetes</taxon>
        <taxon>Kitasatosporales</taxon>
        <taxon>Streptomycetaceae</taxon>
        <taxon>Streptomyces</taxon>
        <taxon>Streptomyces violaceusniger group</taxon>
    </lineage>
</organism>
<dbReference type="Proteomes" id="UP000663421">
    <property type="component" value="Chromosome"/>
</dbReference>
<evidence type="ECO:0000313" key="1">
    <source>
        <dbReference type="EMBL" id="QPI56340.1"/>
    </source>
</evidence>